<feature type="compositionally biased region" description="Basic residues" evidence="1">
    <location>
        <begin position="785"/>
        <end position="794"/>
    </location>
</feature>
<evidence type="ECO:0000256" key="1">
    <source>
        <dbReference type="SAM" id="MobiDB-lite"/>
    </source>
</evidence>
<reference evidence="2" key="1">
    <citation type="submission" date="2023-08" db="EMBL/GenBank/DDBJ databases">
        <authorList>
            <person name="Chen Y."/>
            <person name="Shah S."/>
            <person name="Dougan E. K."/>
            <person name="Thang M."/>
            <person name="Chan C."/>
        </authorList>
    </citation>
    <scope>NUCLEOTIDE SEQUENCE</scope>
</reference>
<gene>
    <name evidence="2" type="ORF">EVOR1521_LOCUS2266</name>
</gene>
<feature type="region of interest" description="Disordered" evidence="1">
    <location>
        <begin position="433"/>
        <end position="468"/>
    </location>
</feature>
<sequence length="1489" mass="163161">MSRSGAGPWVGGSVLATAALRAAHQAFTGPVVDFEHVLSRCRAVEWGRHELDIPSLCLGVILGLVLWPLLELVVLLKQWMVVSLRVRLLQDQLRWLAGEVKQLRFGLNDIKAEIELVNSKIERIEDHILGAEDFELVMDEPPEPEGLGCRHGGTADGPGFSGRPVGKVGSKGKPGGKTEEERAEIAQGIGRFFIRCLNGGYRGKSGRDNLDLPSSIFVVIRDIWGVVHLDPVKVFDSYQGAKAVVSLKGKFGDSIFCCGVYGRRELAEDTMSELAESIRDGGIDLASVAVVSNKVEGGVAFDYTPLRLELDRPEGSVVSLGVVVVASVEDGRGLVAVPGEVWNRVTARRVLPSGALEKPLAATVAGCLAEDMLESEDGLDVKIWLGWMTPELLDKLEEGIDSPLDYPFKGRRGETGLDGINLSLKELTKSLKKEEPASAYETPDEVAPPPGLQRAPALKKSNPLGGKGEAKVTGLDAGVVRAALAAGVPLEHLEIMGDMVKKKPGRLADVPRHPGARDRAQRALSESEEEDLNEPVAEDLEEPEDPVGRALVRLTNIVQNLTESKQKKKATSLEEALDGCGSSGGAGGDALGLSFRRQAQAYRQLQKALIENPKDICKSISANMREDFALRRGGPGCADLHATWRGWAEHRSRIQNFPSVVRWSWAVAGALDALESGSQDECKARLMLMLAQADQQAIDRGSWLMAQEFSLEAPPPYSSFAAHQAITAAELQHSKLIDPRWVDTFMSHLREADDYADRRKKLDSKQRPNPAWSSEGHQEPAYKKGAGKTKKGFGKKGEGGGDGGKATGALWSEEAPQERATAPVWPMPLPYFEVFKPGGSPPDEEAAVVSRLERLSGAWKSYPDIPAEEMGRGAAKIELFEEITGKLEASFTALHAPMPYASQKKKKFSSGAAQHSRPTVLGRSRNGNVSAAQEIVADRIRFHGKPCFDPRPYLDPGSKELYERPLELAMAKDLYMGVIPRVRVHASPSEKLKLLEVFDKAGRLGFVGYSTVDPELVNGLFSVVKDLEKDRLILDARPGNCLQEPRNRWIYSMGSTRAILEIVLRPRETLVMATDDLKDFYYCFTVGAERMRRNALQGPLPTHVAKRFSAFPSELSREKSVYACLKSLAMGDSSACEFAQTCHIAMGLRARAFDMRHLLTLRGRVPRGDFMAGVVIDDLVMMQKAPGQYKSVGLTAHPTKGSTDSTVGEFWGAHLDGISGLVRPNPRRVIPIVIVTYRIASLGVCTIALLEALTGCYCAIFGFRRRLMSLIEGVYGILSNMDRRDIIRLSTKHLRRAMSWALLSPLAVGDLRAQPHPYLYMTDASDWGEAAVCSRLPEPLAHEFLRHSVIKPTWTRLLSPFKVYLKERGKLPPELELPDGSCFRDHPLWETAARCLSYSVCRARHARRPRHINIGEVRAAFIAEEAVGREGGDARVLIGIDSQVAIGVLCKGRSASPSLNAELRSSLARYLGFGIYEHVGYVRSLQSQR</sequence>
<accession>A0AA36HNJ9</accession>
<keyword evidence="3" id="KW-1185">Reference proteome</keyword>
<organism evidence="2 3">
    <name type="scientific">Effrenium voratum</name>
    <dbReference type="NCBI Taxonomy" id="2562239"/>
    <lineage>
        <taxon>Eukaryota</taxon>
        <taxon>Sar</taxon>
        <taxon>Alveolata</taxon>
        <taxon>Dinophyceae</taxon>
        <taxon>Suessiales</taxon>
        <taxon>Symbiodiniaceae</taxon>
        <taxon>Effrenium</taxon>
    </lineage>
</organism>
<dbReference type="EMBL" id="CAUJNA010000114">
    <property type="protein sequence ID" value="CAJ1372126.1"/>
    <property type="molecule type" value="Genomic_DNA"/>
</dbReference>
<feature type="compositionally biased region" description="Basic and acidic residues" evidence="1">
    <location>
        <begin position="509"/>
        <end position="521"/>
    </location>
</feature>
<feature type="compositionally biased region" description="Acidic residues" evidence="1">
    <location>
        <begin position="526"/>
        <end position="545"/>
    </location>
</feature>
<comment type="caution">
    <text evidence="2">The sequence shown here is derived from an EMBL/GenBank/DDBJ whole genome shotgun (WGS) entry which is preliminary data.</text>
</comment>
<feature type="region of interest" description="Disordered" evidence="1">
    <location>
        <begin position="758"/>
        <end position="808"/>
    </location>
</feature>
<dbReference type="Proteomes" id="UP001178507">
    <property type="component" value="Unassembled WGS sequence"/>
</dbReference>
<proteinExistence type="predicted"/>
<evidence type="ECO:0000313" key="3">
    <source>
        <dbReference type="Proteomes" id="UP001178507"/>
    </source>
</evidence>
<feature type="region of interest" description="Disordered" evidence="1">
    <location>
        <begin position="154"/>
        <end position="180"/>
    </location>
</feature>
<feature type="region of interest" description="Disordered" evidence="1">
    <location>
        <begin position="504"/>
        <end position="545"/>
    </location>
</feature>
<evidence type="ECO:0000313" key="2">
    <source>
        <dbReference type="EMBL" id="CAJ1372126.1"/>
    </source>
</evidence>
<name>A0AA36HNJ9_9DINO</name>
<protein>
    <submittedName>
        <fullName evidence="2">Uncharacterized protein</fullName>
    </submittedName>
</protein>